<comment type="caution">
    <text evidence="1">The sequence shown here is derived from an EMBL/GenBank/DDBJ whole genome shotgun (WGS) entry which is preliminary data.</text>
</comment>
<protein>
    <submittedName>
        <fullName evidence="1">Uncharacterized protein</fullName>
    </submittedName>
</protein>
<sequence>MATTQAPANLILATPLKGGTGRVLPIKSVLPTGDTALAQAQMIFSGIKHLGIRHVLPHDFGTGLIRIDGVVQPSPHDPDATGRWAFFHGTGPLGTPSVVSGRLERKGPFGDDGGTQTSHRALLRAAVAALRFRRRPDEAFHTLVIATADDNLTNCATTLAKTWIETGWKTSKGLLVKNRDMWEALLGEFERYADLGMAVQF</sequence>
<name>A0AAE0M4W7_9PEZI</name>
<dbReference type="InterPro" id="IPR012337">
    <property type="entry name" value="RNaseH-like_sf"/>
</dbReference>
<dbReference type="SUPFAM" id="SSF53098">
    <property type="entry name" value="Ribonuclease H-like"/>
    <property type="match status" value="1"/>
</dbReference>
<dbReference type="GO" id="GO:0003676">
    <property type="term" value="F:nucleic acid binding"/>
    <property type="evidence" value="ECO:0007669"/>
    <property type="project" value="InterPro"/>
</dbReference>
<accession>A0AAE0M4W7</accession>
<organism evidence="1 2">
    <name type="scientific">Apodospora peruviana</name>
    <dbReference type="NCBI Taxonomy" id="516989"/>
    <lineage>
        <taxon>Eukaryota</taxon>
        <taxon>Fungi</taxon>
        <taxon>Dikarya</taxon>
        <taxon>Ascomycota</taxon>
        <taxon>Pezizomycotina</taxon>
        <taxon>Sordariomycetes</taxon>
        <taxon>Sordariomycetidae</taxon>
        <taxon>Sordariales</taxon>
        <taxon>Lasiosphaeriaceae</taxon>
        <taxon>Apodospora</taxon>
    </lineage>
</organism>
<evidence type="ECO:0000313" key="1">
    <source>
        <dbReference type="EMBL" id="KAK3319100.1"/>
    </source>
</evidence>
<reference evidence="1" key="2">
    <citation type="submission" date="2023-06" db="EMBL/GenBank/DDBJ databases">
        <authorList>
            <consortium name="Lawrence Berkeley National Laboratory"/>
            <person name="Haridas S."/>
            <person name="Hensen N."/>
            <person name="Bonometti L."/>
            <person name="Westerberg I."/>
            <person name="Brannstrom I.O."/>
            <person name="Guillou S."/>
            <person name="Cros-Aarteil S."/>
            <person name="Calhoun S."/>
            <person name="Kuo A."/>
            <person name="Mondo S."/>
            <person name="Pangilinan J."/>
            <person name="Riley R."/>
            <person name="Labutti K."/>
            <person name="Andreopoulos B."/>
            <person name="Lipzen A."/>
            <person name="Chen C."/>
            <person name="Yanf M."/>
            <person name="Daum C."/>
            <person name="Ng V."/>
            <person name="Clum A."/>
            <person name="Steindorff A."/>
            <person name="Ohm R."/>
            <person name="Martin F."/>
            <person name="Silar P."/>
            <person name="Natvig D."/>
            <person name="Lalanne C."/>
            <person name="Gautier V."/>
            <person name="Ament-Velasquez S.L."/>
            <person name="Kruys A."/>
            <person name="Hutchinson M.I."/>
            <person name="Powell A.J."/>
            <person name="Barry K."/>
            <person name="Miller A.N."/>
            <person name="Grigoriev I.V."/>
            <person name="Debuchy R."/>
            <person name="Gladieux P."/>
            <person name="Thoren M.H."/>
            <person name="Johannesson H."/>
        </authorList>
    </citation>
    <scope>NUCLEOTIDE SEQUENCE</scope>
    <source>
        <strain evidence="1">CBS 118394</strain>
    </source>
</reference>
<dbReference type="Gene3D" id="3.30.420.10">
    <property type="entry name" value="Ribonuclease H-like superfamily/Ribonuclease H"/>
    <property type="match status" value="1"/>
</dbReference>
<evidence type="ECO:0000313" key="2">
    <source>
        <dbReference type="Proteomes" id="UP001283341"/>
    </source>
</evidence>
<dbReference type="Proteomes" id="UP001283341">
    <property type="component" value="Unassembled WGS sequence"/>
</dbReference>
<gene>
    <name evidence="1" type="ORF">B0H66DRAFT_603656</name>
</gene>
<dbReference type="InterPro" id="IPR036397">
    <property type="entry name" value="RNaseH_sf"/>
</dbReference>
<keyword evidence="2" id="KW-1185">Reference proteome</keyword>
<dbReference type="EMBL" id="JAUEDM010000004">
    <property type="protein sequence ID" value="KAK3319100.1"/>
    <property type="molecule type" value="Genomic_DNA"/>
</dbReference>
<proteinExistence type="predicted"/>
<dbReference type="AlphaFoldDB" id="A0AAE0M4W7"/>
<reference evidence="1" key="1">
    <citation type="journal article" date="2023" name="Mol. Phylogenet. Evol.">
        <title>Genome-scale phylogeny and comparative genomics of the fungal order Sordariales.</title>
        <authorList>
            <person name="Hensen N."/>
            <person name="Bonometti L."/>
            <person name="Westerberg I."/>
            <person name="Brannstrom I.O."/>
            <person name="Guillou S."/>
            <person name="Cros-Aarteil S."/>
            <person name="Calhoun S."/>
            <person name="Haridas S."/>
            <person name="Kuo A."/>
            <person name="Mondo S."/>
            <person name="Pangilinan J."/>
            <person name="Riley R."/>
            <person name="LaButti K."/>
            <person name="Andreopoulos B."/>
            <person name="Lipzen A."/>
            <person name="Chen C."/>
            <person name="Yan M."/>
            <person name="Daum C."/>
            <person name="Ng V."/>
            <person name="Clum A."/>
            <person name="Steindorff A."/>
            <person name="Ohm R.A."/>
            <person name="Martin F."/>
            <person name="Silar P."/>
            <person name="Natvig D.O."/>
            <person name="Lalanne C."/>
            <person name="Gautier V."/>
            <person name="Ament-Velasquez S.L."/>
            <person name="Kruys A."/>
            <person name="Hutchinson M.I."/>
            <person name="Powell A.J."/>
            <person name="Barry K."/>
            <person name="Miller A.N."/>
            <person name="Grigoriev I.V."/>
            <person name="Debuchy R."/>
            <person name="Gladieux P."/>
            <person name="Hiltunen Thoren M."/>
            <person name="Johannesson H."/>
        </authorList>
    </citation>
    <scope>NUCLEOTIDE SEQUENCE</scope>
    <source>
        <strain evidence="1">CBS 118394</strain>
    </source>
</reference>